<protein>
    <recommendedName>
        <fullName evidence="2">Cysteine-rich DPF motif domain-containing protein 1</fullName>
    </recommendedName>
</protein>
<feature type="domain" description="Cysteine-rich DPF motif" evidence="3">
    <location>
        <begin position="10"/>
        <end position="98"/>
    </location>
</feature>
<evidence type="ECO:0000256" key="2">
    <source>
        <dbReference type="ARBA" id="ARBA00014801"/>
    </source>
</evidence>
<comment type="similarity">
    <text evidence="1">Belongs to the CDPF1 family.</text>
</comment>
<name>A0A061RIH7_9CHLO</name>
<gene>
    <name evidence="4" type="ORF">TSPGSL018_1145</name>
</gene>
<dbReference type="InterPro" id="IPR042426">
    <property type="entry name" value="CDPF1"/>
</dbReference>
<reference evidence="4" key="1">
    <citation type="submission" date="2014-05" db="EMBL/GenBank/DDBJ databases">
        <title>The transcriptome of the halophilic microalga Tetraselmis sp. GSL018 isolated from the Great Salt Lake, Utah.</title>
        <authorList>
            <person name="Jinkerson R.E."/>
            <person name="D'Adamo S."/>
            <person name="Posewitz M.C."/>
        </authorList>
    </citation>
    <scope>NUCLEOTIDE SEQUENCE</scope>
    <source>
        <strain evidence="4">GSL018</strain>
    </source>
</reference>
<sequence length="105" mass="11505">MSTELSRLCCAVCNTEIAYLEKGHRSSLAPYISFIDEALTRPDPFAANPKSLPLQVGAICSVCQSAVCMHRSCSVFYKSRYCTHCAQLEQCHLPTEVVPTASNTC</sequence>
<dbReference type="EMBL" id="GBEZ01014275">
    <property type="protein sequence ID" value="JAC71788.1"/>
    <property type="molecule type" value="Transcribed_RNA"/>
</dbReference>
<evidence type="ECO:0000313" key="4">
    <source>
        <dbReference type="EMBL" id="JAC71788.1"/>
    </source>
</evidence>
<organism evidence="4">
    <name type="scientific">Tetraselmis sp. GSL018</name>
    <dbReference type="NCBI Taxonomy" id="582737"/>
    <lineage>
        <taxon>Eukaryota</taxon>
        <taxon>Viridiplantae</taxon>
        <taxon>Chlorophyta</taxon>
        <taxon>core chlorophytes</taxon>
        <taxon>Chlorodendrophyceae</taxon>
        <taxon>Chlorodendrales</taxon>
        <taxon>Chlorodendraceae</taxon>
        <taxon>Tetraselmis</taxon>
    </lineage>
</organism>
<evidence type="ECO:0000259" key="3">
    <source>
        <dbReference type="Pfam" id="PF10170"/>
    </source>
</evidence>
<dbReference type="InterPro" id="IPR018785">
    <property type="entry name" value="CDPF1_dom"/>
</dbReference>
<dbReference type="PRINTS" id="PR01995">
    <property type="entry name" value="UPF0595"/>
</dbReference>
<dbReference type="Pfam" id="PF10170">
    <property type="entry name" value="C6_DPF"/>
    <property type="match status" value="1"/>
</dbReference>
<evidence type="ECO:0000256" key="1">
    <source>
        <dbReference type="ARBA" id="ARBA00007917"/>
    </source>
</evidence>
<dbReference type="PANTHER" id="PTHR31849">
    <property type="entry name" value="CYSTEINE-RICH PDF MOTIF DOMAIN-CONTAINING PROTEIN 1"/>
    <property type="match status" value="1"/>
</dbReference>
<proteinExistence type="inferred from homology"/>
<dbReference type="PANTHER" id="PTHR31849:SF1">
    <property type="entry name" value="CYSTEINE-RICH DPF MOTIF DOMAIN-CONTAINING PROTEIN 1"/>
    <property type="match status" value="1"/>
</dbReference>
<accession>A0A061RIH7</accession>
<dbReference type="AlphaFoldDB" id="A0A061RIH7"/>